<sequence length="1023" mass="112942">MAGKRKRGAKDGALNGLPSTKKSKMNLKSIDLASKPDLKKKPFVELPTGDDRRREADLYEMLGSDEENDRIQAADCIISSLFGDEGTGASEAILQRHIDRRLFRGLASGRNASRLGFSLVITEILVQLFGEENLAETTYPGLQFDKVLGLLAERTQAVGNIPGQEERDFYFGQLFGLECFVKSKTLFKDTSRWKSVLNLLLKLSKKKIWLRSQCGWVLVQALEQMDQADAEATLSKIEHAGLAKTPEGVAAWIVTLNRFPSSQLQPWKNPLSSKSLPDLAAVLKESFKENGMGIVDQSRNCGRQASWSAQLHFVWDLILARFLGSKPDKAEDDFDQFWSRVVDDGLFSKQATDGQKFKGFMVFQKMLEVLVEVPSKLQSLFSRNFMSCLVNQASKEDRYLHRAATKALKSIEAVVSAHPSSLAPVLANLLGKYGVYNFDQRTSGKTVDKLFQNINEDNVKAVLAVIRQPIKSLNKKEIADAQSITRTYVDYLAKILNTFASAPSTDDEAEGTQGSFGPVLRELAGLAYAKPKDIPQDALTEQIRELCRSRLESSLAKLARSSRDFAVFCEAVASIDSSAKNMAPEIKEAMNDALARMGKLLKRKPKTQSEKDAAHGLAMLHAISVFQLYNEDPDAMEVLDDLSQFYDRLKPEKASKNGQQREGSSELLVEILLSMVARPSSLMRQVSQQVFEAFTSQISVEGLELLTGPLASGESTKGQKELFNTDDDAMDLAESEDSDSDNADGVEDVEDASDFEIDSDMEFVDINGDEADGDETASGDDTTSQKNKGEWNNPEELDDMLGNILNSHRLDKDADAASSSSEGDMSDSEMFALDEHLSAAIAPRIKSSKTDTKKAKKDAKQSVINFKHRILDLLDLYVKRQPLNGLTYTLLIPLLSLMRTTSAKPLASRACEIILAYQRGLKKARAGREHGEDAAPDAMLSLLVRVHEEAGRDDSHAYAKAASAASLIVASSLFAGDRDAIRDVAGVYAKTQSDWVLGHVKLQNSFFADWNNWCQNHASQSRT</sequence>
<evidence type="ECO:0000313" key="5">
    <source>
        <dbReference type="EMBL" id="OAA48714.1"/>
    </source>
</evidence>
<gene>
    <name evidence="5" type="ORF">NOR_01964</name>
</gene>
<keyword evidence="6" id="KW-1185">Reference proteome</keyword>
<dbReference type="SUPFAM" id="SSF48371">
    <property type="entry name" value="ARM repeat"/>
    <property type="match status" value="1"/>
</dbReference>
<dbReference type="EMBL" id="AZHC01000004">
    <property type="protein sequence ID" value="OAA48714.1"/>
    <property type="molecule type" value="Genomic_DNA"/>
</dbReference>
<dbReference type="OrthoDB" id="342531at2759"/>
<dbReference type="PANTHER" id="PTHR13213">
    <property type="entry name" value="MYB-BINDING PROTEIN 1A FAMILY MEMBER"/>
    <property type="match status" value="1"/>
</dbReference>
<comment type="subcellular location">
    <subcellularLocation>
        <location evidence="1">Nucleus</location>
    </subcellularLocation>
</comment>
<evidence type="ECO:0000313" key="6">
    <source>
        <dbReference type="Proteomes" id="UP000243498"/>
    </source>
</evidence>
<dbReference type="GO" id="GO:0006355">
    <property type="term" value="P:regulation of DNA-templated transcription"/>
    <property type="evidence" value="ECO:0007669"/>
    <property type="project" value="InterPro"/>
</dbReference>
<dbReference type="Proteomes" id="UP000243498">
    <property type="component" value="Unassembled WGS sequence"/>
</dbReference>
<evidence type="ECO:0000256" key="1">
    <source>
        <dbReference type="ARBA" id="ARBA00004123"/>
    </source>
</evidence>
<proteinExistence type="inferred from homology"/>
<dbReference type="Pfam" id="PF04931">
    <property type="entry name" value="DNA_pol_phi"/>
    <property type="match status" value="1"/>
</dbReference>
<evidence type="ECO:0000256" key="3">
    <source>
        <dbReference type="ARBA" id="ARBA00023242"/>
    </source>
</evidence>
<feature type="region of interest" description="Disordered" evidence="4">
    <location>
        <begin position="1"/>
        <end position="28"/>
    </location>
</feature>
<comment type="similarity">
    <text evidence="2">Belongs to the MYBBP1A family.</text>
</comment>
<dbReference type="InterPro" id="IPR016024">
    <property type="entry name" value="ARM-type_fold"/>
</dbReference>
<evidence type="ECO:0000256" key="4">
    <source>
        <dbReference type="SAM" id="MobiDB-lite"/>
    </source>
</evidence>
<name>A0A167I668_METRR</name>
<dbReference type="STRING" id="1081105.A0A167I668"/>
<feature type="region of interest" description="Disordered" evidence="4">
    <location>
        <begin position="766"/>
        <end position="798"/>
    </location>
</feature>
<evidence type="ECO:0000256" key="2">
    <source>
        <dbReference type="ARBA" id="ARBA00006809"/>
    </source>
</evidence>
<dbReference type="AlphaFoldDB" id="A0A167I668"/>
<dbReference type="InterPro" id="IPR007015">
    <property type="entry name" value="DNA_pol_V/MYBBP1A"/>
</dbReference>
<comment type="caution">
    <text evidence="5">The sequence shown here is derived from an EMBL/GenBank/DDBJ whole genome shotgun (WGS) entry which is preliminary data.</text>
</comment>
<accession>A0A167I668</accession>
<dbReference type="GO" id="GO:0005730">
    <property type="term" value="C:nucleolus"/>
    <property type="evidence" value="ECO:0007669"/>
    <property type="project" value="InterPro"/>
</dbReference>
<dbReference type="OMA" id="VWKHDDP"/>
<dbReference type="GO" id="GO:0000182">
    <property type="term" value="F:rDNA binding"/>
    <property type="evidence" value="ECO:0007669"/>
    <property type="project" value="TreeGrafter"/>
</dbReference>
<feature type="compositionally biased region" description="Acidic residues" evidence="4">
    <location>
        <begin position="766"/>
        <end position="778"/>
    </location>
</feature>
<reference evidence="5 6" key="1">
    <citation type="journal article" date="2016" name="Genome Biol. Evol.">
        <title>Divergent and convergent evolution of fungal pathogenicity.</title>
        <authorList>
            <person name="Shang Y."/>
            <person name="Xiao G."/>
            <person name="Zheng P."/>
            <person name="Cen K."/>
            <person name="Zhan S."/>
            <person name="Wang C."/>
        </authorList>
    </citation>
    <scope>NUCLEOTIDE SEQUENCE [LARGE SCALE GENOMIC DNA]</scope>
    <source>
        <strain evidence="5 6">RCEF 4871</strain>
    </source>
</reference>
<dbReference type="PANTHER" id="PTHR13213:SF2">
    <property type="entry name" value="MYB-BINDING PROTEIN 1A"/>
    <property type="match status" value="1"/>
</dbReference>
<keyword evidence="3" id="KW-0539">Nucleus</keyword>
<protein>
    <submittedName>
        <fullName evidence="5">DNA polymerase V family protein</fullName>
    </submittedName>
</protein>
<organism evidence="5 6">
    <name type="scientific">Metarhizium rileyi (strain RCEF 4871)</name>
    <name type="common">Nomuraea rileyi</name>
    <dbReference type="NCBI Taxonomy" id="1649241"/>
    <lineage>
        <taxon>Eukaryota</taxon>
        <taxon>Fungi</taxon>
        <taxon>Dikarya</taxon>
        <taxon>Ascomycota</taxon>
        <taxon>Pezizomycotina</taxon>
        <taxon>Sordariomycetes</taxon>
        <taxon>Hypocreomycetidae</taxon>
        <taxon>Hypocreales</taxon>
        <taxon>Clavicipitaceae</taxon>
        <taxon>Metarhizium</taxon>
    </lineage>
</organism>